<dbReference type="OrthoDB" id="5807941at2"/>
<dbReference type="InterPro" id="IPR046866">
    <property type="entry name" value="FapA_N"/>
</dbReference>
<protein>
    <recommendedName>
        <fullName evidence="1">Flagellar Assembly Protein A N-terminal region domain-containing protein</fullName>
    </recommendedName>
</protein>
<sequence length="537" mass="55911">MTHESGLRLELAEPGKQVHACYTPQPGRLPPDPATLQQCLEGLGWSGARLDARAVAQFLAQCQRAEHEIDATIGALVDGAFELDITADGLAVRLTLMPPEGGRPVSADEIRRAVAERGVVAPIQSLALDAALAEGSCELRTIAAGIAPRQGEPARFINLLEPRKPAHSDDDAGKVDLRELGNLLLVSPGTPLMRRIAAVPGHAGVDVFGKPIAADAVDDPPFAEGLTGAAADADDPGLLRAVIAGSPVVGVYGIAVSPVVQVESVDLHSGNVAFDGTLRVSGDIRTGMSVNVSGDVVVEGTIEAASVEAGGNVIVKGGIIGKSESTHAEGGISRASVRCKGAVKARFIENAVVEAGTEVTVDSGIRQSDVAAGQRIVVGGTGVQGSISGGRSRALLAVRAAVLGAPAGTATSIQVGLNPYADAQRAALEGERRRMLEEQNKVRQLVDFFAKHPERAVGDLREKARATLFKLSRDLFELEARLTELGQQMQPAAEAVIDAPRRIHGGVTLQVGSRVLKVMEDKPGGQIRLLDDRITVG</sequence>
<dbReference type="RefSeq" id="WP_062797513.1">
    <property type="nucleotide sequence ID" value="NZ_CP014844.1"/>
</dbReference>
<feature type="domain" description="Flagellar Assembly Protein A N-terminal region" evidence="1">
    <location>
        <begin position="81"/>
        <end position="249"/>
    </location>
</feature>
<evidence type="ECO:0000313" key="3">
    <source>
        <dbReference type="Proteomes" id="UP000075238"/>
    </source>
</evidence>
<dbReference type="KEGG" id="cnan:A2G96_05640"/>
<keyword evidence="3" id="KW-1185">Reference proteome</keyword>
<dbReference type="Pfam" id="PF20250">
    <property type="entry name" value="FapA_N"/>
    <property type="match status" value="1"/>
</dbReference>
<dbReference type="InterPro" id="IPR005646">
    <property type="entry name" value="FapA"/>
</dbReference>
<dbReference type="InterPro" id="IPR046865">
    <property type="entry name" value="FapA_b_solenoid"/>
</dbReference>
<evidence type="ECO:0000313" key="2">
    <source>
        <dbReference type="EMBL" id="AMR77254.1"/>
    </source>
</evidence>
<name>A0A142JGP2_9BURK</name>
<dbReference type="PANTHER" id="PTHR38032:SF1">
    <property type="entry name" value="RNA-BINDING PROTEIN KHPB N-TERMINAL DOMAIN-CONTAINING PROTEIN"/>
    <property type="match status" value="1"/>
</dbReference>
<dbReference type="STRING" id="1796606.A2G96_05640"/>
<reference evidence="2 3" key="1">
    <citation type="submission" date="2016-03" db="EMBL/GenBank/DDBJ databases">
        <title>Complete genome sequence of a novel chlorpyrifos degrading bacterium, Cupriavidus nantongensis sp. X1.</title>
        <authorList>
            <person name="Fang L."/>
        </authorList>
    </citation>
    <scope>NUCLEOTIDE SEQUENCE [LARGE SCALE GENOMIC DNA]</scope>
    <source>
        <strain evidence="2 3">X1</strain>
    </source>
</reference>
<proteinExistence type="predicted"/>
<dbReference type="PANTHER" id="PTHR38032">
    <property type="entry name" value="POLYMERASE-RELATED"/>
    <property type="match status" value="1"/>
</dbReference>
<organism evidence="2 3">
    <name type="scientific">Cupriavidus nantongensis</name>
    <dbReference type="NCBI Taxonomy" id="1796606"/>
    <lineage>
        <taxon>Bacteria</taxon>
        <taxon>Pseudomonadati</taxon>
        <taxon>Pseudomonadota</taxon>
        <taxon>Betaproteobacteria</taxon>
        <taxon>Burkholderiales</taxon>
        <taxon>Burkholderiaceae</taxon>
        <taxon>Cupriavidus</taxon>
    </lineage>
</organism>
<dbReference type="Proteomes" id="UP000075238">
    <property type="component" value="Chromosome 1"/>
</dbReference>
<accession>A0A142JGP2</accession>
<gene>
    <name evidence="2" type="ORF">A2G96_05640</name>
</gene>
<dbReference type="AlphaFoldDB" id="A0A142JGP2"/>
<evidence type="ECO:0000259" key="1">
    <source>
        <dbReference type="Pfam" id="PF20250"/>
    </source>
</evidence>
<dbReference type="EMBL" id="CP014844">
    <property type="protein sequence ID" value="AMR77254.1"/>
    <property type="molecule type" value="Genomic_DNA"/>
</dbReference>
<dbReference type="Pfam" id="PF03961">
    <property type="entry name" value="FapA"/>
    <property type="match status" value="1"/>
</dbReference>